<dbReference type="EMBL" id="CP133621">
    <property type="protein sequence ID" value="WMV51893.1"/>
    <property type="molecule type" value="Genomic_DNA"/>
</dbReference>
<protein>
    <recommendedName>
        <fullName evidence="2">Integrase zinc-binding domain-containing protein</fullName>
    </recommendedName>
</protein>
<organism evidence="3 4">
    <name type="scientific">Solanum verrucosum</name>
    <dbReference type="NCBI Taxonomy" id="315347"/>
    <lineage>
        <taxon>Eukaryota</taxon>
        <taxon>Viridiplantae</taxon>
        <taxon>Streptophyta</taxon>
        <taxon>Embryophyta</taxon>
        <taxon>Tracheophyta</taxon>
        <taxon>Spermatophyta</taxon>
        <taxon>Magnoliopsida</taxon>
        <taxon>eudicotyledons</taxon>
        <taxon>Gunneridae</taxon>
        <taxon>Pentapetalae</taxon>
        <taxon>asterids</taxon>
        <taxon>lamiids</taxon>
        <taxon>Solanales</taxon>
        <taxon>Solanaceae</taxon>
        <taxon>Solanoideae</taxon>
        <taxon>Solaneae</taxon>
        <taxon>Solanum</taxon>
    </lineage>
</organism>
<dbReference type="Gene3D" id="1.10.340.70">
    <property type="match status" value="1"/>
</dbReference>
<dbReference type="Pfam" id="PF17921">
    <property type="entry name" value="Integrase_H2C2"/>
    <property type="match status" value="1"/>
</dbReference>
<evidence type="ECO:0000256" key="1">
    <source>
        <dbReference type="SAM" id="MobiDB-lite"/>
    </source>
</evidence>
<sequence>MVKGVRYREVATYRLARLGVRLMSISDGGVTVQSESSLVAKVKEKQDNDPILLQLKGAVHQQRVEVFSQGGDGATKMYRDLQEVFWWNGMKREIADFVAKCPNFQQVKEVEHHKSGARKEKKVKNPSSRTQQGSISSSSEIERFLRGIRHQVQVLSIQITHRSVPDLQFSSISGESSFFEDD</sequence>
<dbReference type="AlphaFoldDB" id="A0AAF0URZ5"/>
<accession>A0AAF0URZ5</accession>
<evidence type="ECO:0000313" key="4">
    <source>
        <dbReference type="Proteomes" id="UP001234989"/>
    </source>
</evidence>
<gene>
    <name evidence="3" type="ORF">MTR67_045278</name>
</gene>
<reference evidence="3" key="1">
    <citation type="submission" date="2023-08" db="EMBL/GenBank/DDBJ databases">
        <title>A de novo genome assembly of Solanum verrucosum Schlechtendal, a Mexican diploid species geographically isolated from the other diploid A-genome species in potato relatives.</title>
        <authorList>
            <person name="Hosaka K."/>
        </authorList>
    </citation>
    <scope>NUCLEOTIDE SEQUENCE</scope>
    <source>
        <tissue evidence="3">Young leaves</tissue>
    </source>
</reference>
<dbReference type="InterPro" id="IPR041588">
    <property type="entry name" value="Integrase_H2C2"/>
</dbReference>
<keyword evidence="4" id="KW-1185">Reference proteome</keyword>
<proteinExistence type="predicted"/>
<dbReference type="Proteomes" id="UP001234989">
    <property type="component" value="Chromosome 10"/>
</dbReference>
<evidence type="ECO:0000313" key="3">
    <source>
        <dbReference type="EMBL" id="WMV51893.1"/>
    </source>
</evidence>
<feature type="compositionally biased region" description="Low complexity" evidence="1">
    <location>
        <begin position="127"/>
        <end position="138"/>
    </location>
</feature>
<evidence type="ECO:0000259" key="2">
    <source>
        <dbReference type="Pfam" id="PF17921"/>
    </source>
</evidence>
<name>A0AAF0URZ5_SOLVR</name>
<feature type="compositionally biased region" description="Basic and acidic residues" evidence="1">
    <location>
        <begin position="109"/>
        <end position="118"/>
    </location>
</feature>
<feature type="region of interest" description="Disordered" evidence="1">
    <location>
        <begin position="109"/>
        <end position="138"/>
    </location>
</feature>
<feature type="domain" description="Integrase zinc-binding" evidence="2">
    <location>
        <begin position="70"/>
        <end position="108"/>
    </location>
</feature>